<protein>
    <recommendedName>
        <fullName evidence="3">DUF4160 domain-containing protein</fullName>
    </recommendedName>
</protein>
<evidence type="ECO:0000313" key="1">
    <source>
        <dbReference type="EMBL" id="CUS35324.1"/>
    </source>
</evidence>
<dbReference type="EMBL" id="CZQA01000008">
    <property type="protein sequence ID" value="CUS35324.1"/>
    <property type="molecule type" value="Genomic_DNA"/>
</dbReference>
<dbReference type="STRING" id="1742972.COMA1_20222"/>
<dbReference type="AlphaFoldDB" id="A0A0S4LC43"/>
<evidence type="ECO:0000313" key="2">
    <source>
        <dbReference type="Proteomes" id="UP000199032"/>
    </source>
</evidence>
<dbReference type="Proteomes" id="UP000199032">
    <property type="component" value="Unassembled WGS sequence"/>
</dbReference>
<sequence length="62" mass="7178">MLCMGEHEAIFDLRDLNVLRGAIPRHAMALVREWAAEHRDELLEDWNLCSQLKSPKPIDPLL</sequence>
<organism evidence="1 2">
    <name type="scientific">Candidatus Nitrospira nitrosa</name>
    <dbReference type="NCBI Taxonomy" id="1742972"/>
    <lineage>
        <taxon>Bacteria</taxon>
        <taxon>Pseudomonadati</taxon>
        <taxon>Nitrospirota</taxon>
        <taxon>Nitrospiria</taxon>
        <taxon>Nitrospirales</taxon>
        <taxon>Nitrospiraceae</taxon>
        <taxon>Nitrospira</taxon>
    </lineage>
</organism>
<dbReference type="OrthoDB" id="122670at2"/>
<gene>
    <name evidence="1" type="ORF">COMA1_20222</name>
</gene>
<dbReference type="Pfam" id="PF13711">
    <property type="entry name" value="DUF4160"/>
    <property type="match status" value="1"/>
</dbReference>
<accession>A0A0S4LC43</accession>
<dbReference type="InterPro" id="IPR025427">
    <property type="entry name" value="DUF4160"/>
</dbReference>
<proteinExistence type="predicted"/>
<evidence type="ECO:0008006" key="3">
    <source>
        <dbReference type="Google" id="ProtNLM"/>
    </source>
</evidence>
<keyword evidence="2" id="KW-1185">Reference proteome</keyword>
<reference evidence="1 2" key="1">
    <citation type="submission" date="2015-10" db="EMBL/GenBank/DDBJ databases">
        <authorList>
            <person name="Gilbert D.G."/>
        </authorList>
    </citation>
    <scope>NUCLEOTIDE SEQUENCE [LARGE SCALE GENOMIC DNA]</scope>
    <source>
        <strain evidence="1">COMA1</strain>
    </source>
</reference>
<name>A0A0S4LC43_9BACT</name>